<protein>
    <submittedName>
        <fullName evidence="2">Uncharacterized protein</fullName>
    </submittedName>
</protein>
<feature type="region of interest" description="Disordered" evidence="1">
    <location>
        <begin position="124"/>
        <end position="151"/>
    </location>
</feature>
<sequence>MGIGWVEHIEDVPPEDELSRSPDDVGPLVSSMDEPIEKILPAVLLPRGDADVPAALVDGTEKGSPARCQNTPFFPPPGEGFAPLDGKGPVLDAVGRQGNLVQQKYPLSREKGLPVGAEQGRLFRVGKDDQGGGGGVSADPAPCRSVEGKVKGGASRPEAFVEIPDSVSRRGGSVSHSILHPAKKAAGIPPPRQTVALIAFIAFSAPSVHQSSTASAALSRRSGRPDRSFPEKDPRTQDTMFSPGAAPTPIRSLQTSRVPAVPRTDSIPLWPPAEPFFRSLSFP</sequence>
<organism evidence="2">
    <name type="scientific">bioreactor metagenome</name>
    <dbReference type="NCBI Taxonomy" id="1076179"/>
    <lineage>
        <taxon>unclassified sequences</taxon>
        <taxon>metagenomes</taxon>
        <taxon>ecological metagenomes</taxon>
    </lineage>
</organism>
<dbReference type="AlphaFoldDB" id="A0A644Y5J8"/>
<comment type="caution">
    <text evidence="2">The sequence shown here is derived from an EMBL/GenBank/DDBJ whole genome shotgun (WGS) entry which is preliminary data.</text>
</comment>
<reference evidence="2" key="1">
    <citation type="submission" date="2019-08" db="EMBL/GenBank/DDBJ databases">
        <authorList>
            <person name="Kucharzyk K."/>
            <person name="Murdoch R.W."/>
            <person name="Higgins S."/>
            <person name="Loffler F."/>
        </authorList>
    </citation>
    <scope>NUCLEOTIDE SEQUENCE</scope>
</reference>
<evidence type="ECO:0000256" key="1">
    <source>
        <dbReference type="SAM" id="MobiDB-lite"/>
    </source>
</evidence>
<dbReference type="EMBL" id="VSSQ01004040">
    <property type="protein sequence ID" value="MPM23467.1"/>
    <property type="molecule type" value="Genomic_DNA"/>
</dbReference>
<accession>A0A644Y5J8</accession>
<evidence type="ECO:0000313" key="2">
    <source>
        <dbReference type="EMBL" id="MPM23467.1"/>
    </source>
</evidence>
<feature type="region of interest" description="Disordered" evidence="1">
    <location>
        <begin position="213"/>
        <end position="258"/>
    </location>
</feature>
<gene>
    <name evidence="2" type="ORF">SDC9_69940</name>
</gene>
<feature type="compositionally biased region" description="Basic and acidic residues" evidence="1">
    <location>
        <begin position="7"/>
        <end position="23"/>
    </location>
</feature>
<proteinExistence type="predicted"/>
<feature type="compositionally biased region" description="Basic and acidic residues" evidence="1">
    <location>
        <begin position="223"/>
        <end position="236"/>
    </location>
</feature>
<feature type="region of interest" description="Disordered" evidence="1">
    <location>
        <begin position="1"/>
        <end position="32"/>
    </location>
</feature>
<name>A0A644Y5J8_9ZZZZ</name>